<dbReference type="InterPro" id="IPR011704">
    <property type="entry name" value="ATPase_dyneun-rel_AAA"/>
</dbReference>
<sequence length="369" mass="40776">MSSESMSTAATGAPGGNRQWPQWWIYRGTGQPRPLFDVRAALPDPPPWRRFSGGPPLRDPPEGHAEMTRVLGPVTREFHQAVQQRTDDEVEAVNAALLLRRPLLVTGSPGIGKSSLAHHVARELGLGRVLRWPITSRSSLGDGLYSYDPVARLYDVSVSSAVSSHGTGDPRPTEDLGSYLRLGPLGTALLPYDMPRVLLIDEFDKSDVDLANDLLNVLESGSYTIPELTRLADMHPQVAVRTDDPDSSVEVHRGMVACRAFPFIVITSNGEREFPPAFLRRCLRIRMREPTEEQLADMVAAHLHEHPQELIREFVRRRHNGAGLSVDQLLNSVYLASAGGRPGGASLDEDSLTRVLELVWRRLTEADPE</sequence>
<dbReference type="Pfam" id="PF07728">
    <property type="entry name" value="AAA_5"/>
    <property type="match status" value="1"/>
</dbReference>
<gene>
    <name evidence="2" type="ORF">RIF23_03560</name>
</gene>
<reference evidence="3" key="1">
    <citation type="submission" date="2023-07" db="EMBL/GenBank/DDBJ databases">
        <title>Novel species in the genus Lipingzhangella isolated from Sambhar Salt Lake.</title>
        <authorList>
            <person name="Jiya N."/>
            <person name="Kajale S."/>
            <person name="Sharma A."/>
        </authorList>
    </citation>
    <scope>NUCLEOTIDE SEQUENCE [LARGE SCALE GENOMIC DNA]</scope>
    <source>
        <strain evidence="3">LS1_29</strain>
    </source>
</reference>
<accession>A0ABU2H232</accession>
<feature type="domain" description="AAA+ ATPase" evidence="1">
    <location>
        <begin position="99"/>
        <end position="293"/>
    </location>
</feature>
<organism evidence="2 3">
    <name type="scientific">Lipingzhangella rawalii</name>
    <dbReference type="NCBI Taxonomy" id="2055835"/>
    <lineage>
        <taxon>Bacteria</taxon>
        <taxon>Bacillati</taxon>
        <taxon>Actinomycetota</taxon>
        <taxon>Actinomycetes</taxon>
        <taxon>Streptosporangiales</taxon>
        <taxon>Nocardiopsidaceae</taxon>
        <taxon>Lipingzhangella</taxon>
    </lineage>
</organism>
<dbReference type="InterPro" id="IPR027417">
    <property type="entry name" value="P-loop_NTPase"/>
</dbReference>
<dbReference type="Gene3D" id="3.40.50.300">
    <property type="entry name" value="P-loop containing nucleotide triphosphate hydrolases"/>
    <property type="match status" value="1"/>
</dbReference>
<dbReference type="InterPro" id="IPR003593">
    <property type="entry name" value="AAA+_ATPase"/>
</dbReference>
<evidence type="ECO:0000313" key="2">
    <source>
        <dbReference type="EMBL" id="MDS1269368.1"/>
    </source>
</evidence>
<dbReference type="SMART" id="SM00382">
    <property type="entry name" value="AAA"/>
    <property type="match status" value="1"/>
</dbReference>
<comment type="caution">
    <text evidence="2">The sequence shown here is derived from an EMBL/GenBank/DDBJ whole genome shotgun (WGS) entry which is preliminary data.</text>
</comment>
<dbReference type="RefSeq" id="WP_310910845.1">
    <property type="nucleotide sequence ID" value="NZ_JAVLVT010000001.1"/>
</dbReference>
<protein>
    <submittedName>
        <fullName evidence="2">MoxR family ATPase</fullName>
    </submittedName>
</protein>
<keyword evidence="3" id="KW-1185">Reference proteome</keyword>
<name>A0ABU2H232_9ACTN</name>
<dbReference type="EMBL" id="JAVLVT010000001">
    <property type="protein sequence ID" value="MDS1269368.1"/>
    <property type="molecule type" value="Genomic_DNA"/>
</dbReference>
<evidence type="ECO:0000313" key="3">
    <source>
        <dbReference type="Proteomes" id="UP001250214"/>
    </source>
</evidence>
<dbReference type="CDD" id="cd00009">
    <property type="entry name" value="AAA"/>
    <property type="match status" value="1"/>
</dbReference>
<dbReference type="Proteomes" id="UP001250214">
    <property type="component" value="Unassembled WGS sequence"/>
</dbReference>
<dbReference type="SUPFAM" id="SSF52540">
    <property type="entry name" value="P-loop containing nucleoside triphosphate hydrolases"/>
    <property type="match status" value="1"/>
</dbReference>
<proteinExistence type="predicted"/>
<evidence type="ECO:0000259" key="1">
    <source>
        <dbReference type="SMART" id="SM00382"/>
    </source>
</evidence>